<dbReference type="Proteomes" id="UP000232003">
    <property type="component" value="Chromosome"/>
</dbReference>
<evidence type="ECO:0000313" key="2">
    <source>
        <dbReference type="Proteomes" id="UP000232003"/>
    </source>
</evidence>
<dbReference type="EMBL" id="CP024785">
    <property type="protein sequence ID" value="AUB42424.1"/>
    <property type="molecule type" value="Genomic_DNA"/>
</dbReference>
<organism evidence="1 2">
    <name type="scientific">Nostoc flagelliforme CCNUN1</name>
    <dbReference type="NCBI Taxonomy" id="2038116"/>
    <lineage>
        <taxon>Bacteria</taxon>
        <taxon>Bacillati</taxon>
        <taxon>Cyanobacteriota</taxon>
        <taxon>Cyanophyceae</taxon>
        <taxon>Nostocales</taxon>
        <taxon>Nostocaceae</taxon>
        <taxon>Nostoc</taxon>
    </lineage>
</organism>
<accession>A0A2K8T3Z8</accession>
<keyword evidence="2" id="KW-1185">Reference proteome</keyword>
<sequence length="45" mass="5081">MDLLLVTSWLSHQLPLLPLLFQAAFPLVRLTQLVLALALNQLLRS</sequence>
<gene>
    <name evidence="1" type="ORF">COO91_08552</name>
</gene>
<reference evidence="1 2" key="1">
    <citation type="submission" date="2017-11" db="EMBL/GenBank/DDBJ databases">
        <title>Complete genome of a free-living desiccation-tolerant cyanobacterium and its photosynthetic adaptation to extreme terrestrial habitat.</title>
        <authorList>
            <person name="Shang J."/>
        </authorList>
    </citation>
    <scope>NUCLEOTIDE SEQUENCE [LARGE SCALE GENOMIC DNA]</scope>
    <source>
        <strain evidence="1 2">CCNUN1</strain>
    </source>
</reference>
<dbReference type="AlphaFoldDB" id="A0A2K8T3Z8"/>
<dbReference type="KEGG" id="nfl:COO91_08552"/>
<protein>
    <submittedName>
        <fullName evidence="1">Uncharacterized protein</fullName>
    </submittedName>
</protein>
<evidence type="ECO:0000313" key="1">
    <source>
        <dbReference type="EMBL" id="AUB42424.1"/>
    </source>
</evidence>
<proteinExistence type="predicted"/>
<name>A0A2K8T3Z8_9NOSO</name>